<proteinExistence type="predicted"/>
<name>A0ABX6QGX7_9HYPH</name>
<dbReference type="Proteomes" id="UP000509443">
    <property type="component" value="Chromosome"/>
</dbReference>
<feature type="domain" description="Phage tail collar" evidence="1">
    <location>
        <begin position="167"/>
        <end position="222"/>
    </location>
</feature>
<sequence>MSNIYDWSLKADENANSDNIINWAEGQLPSSVNDSARAMMQRVREYLADSGGSIDSNFMVNAEDKKTLITLKTVSPIKKYKNDIIIRFKACGVNIGTTTITVNSIGEKQIYKATDTGVIPLEGGELQTNGIYEIVYNGNVPMEDHDGWYLLNPTPLPLPKVETFPCGFIATFAMQEVPNGWLLCDGATYERKDYPRLFKAIGDKWGKESDTTFKVPDFRGIFLRGFDDGRGLDTDRQFADEQHDSIKSHTHICTIEEAGEHKHTFQYFGVGWNSGDIGRRNPFYCRESSADTTQSAGAHTHKVTLSSTGEVETRPVNATVVYAIKS</sequence>
<dbReference type="Gene3D" id="3.90.1340.10">
    <property type="entry name" value="Phage tail collar domain"/>
    <property type="match status" value="1"/>
</dbReference>
<organism evidence="2 3">
    <name type="scientific">Bartonella alsatica</name>
    <dbReference type="NCBI Taxonomy" id="52764"/>
    <lineage>
        <taxon>Bacteria</taxon>
        <taxon>Pseudomonadati</taxon>
        <taxon>Pseudomonadota</taxon>
        <taxon>Alphaproteobacteria</taxon>
        <taxon>Hyphomicrobiales</taxon>
        <taxon>Bartonellaceae</taxon>
        <taxon>Bartonella</taxon>
    </lineage>
</organism>
<evidence type="ECO:0000313" key="3">
    <source>
        <dbReference type="Proteomes" id="UP000509443"/>
    </source>
</evidence>
<reference evidence="2 3" key="1">
    <citation type="submission" date="2020-06" db="EMBL/GenBank/DDBJ databases">
        <title>Complete closed genome sequence of Bartonella alsatica CIP 105477.</title>
        <authorList>
            <person name="Thibau A."/>
            <person name="Schultze T.G."/>
            <person name="Kempf V.A.J."/>
        </authorList>
    </citation>
    <scope>NUCLEOTIDE SEQUENCE [LARGE SCALE GENOMIC DNA]</scope>
    <source>
        <strain evidence="2 3">CIP 105477</strain>
    </source>
</reference>
<dbReference type="EMBL" id="CP058235">
    <property type="protein sequence ID" value="QLC52386.1"/>
    <property type="molecule type" value="Genomic_DNA"/>
</dbReference>
<dbReference type="Pfam" id="PF07484">
    <property type="entry name" value="Collar"/>
    <property type="match status" value="1"/>
</dbReference>
<dbReference type="SUPFAM" id="SSF88874">
    <property type="entry name" value="Receptor-binding domain of short tail fibre protein gp12"/>
    <property type="match status" value="1"/>
</dbReference>
<dbReference type="InterPro" id="IPR011083">
    <property type="entry name" value="Phage_tail_collar_dom"/>
</dbReference>
<dbReference type="InterPro" id="IPR037053">
    <property type="entry name" value="Phage_tail_collar_dom_sf"/>
</dbReference>
<evidence type="ECO:0000259" key="1">
    <source>
        <dbReference type="Pfam" id="PF07484"/>
    </source>
</evidence>
<evidence type="ECO:0000313" key="2">
    <source>
        <dbReference type="EMBL" id="QLC52386.1"/>
    </source>
</evidence>
<keyword evidence="3" id="KW-1185">Reference proteome</keyword>
<gene>
    <name evidence="2" type="ORF">HWV54_05920</name>
</gene>
<accession>A0ABX6QGX7</accession>
<protein>
    <submittedName>
        <fullName evidence="2">Tail fiber protein</fullName>
    </submittedName>
</protein>
<dbReference type="RefSeq" id="WP_005865744.1">
    <property type="nucleotide sequence ID" value="NZ_CACVBB010000002.1"/>
</dbReference>